<proteinExistence type="predicted"/>
<evidence type="ECO:0000313" key="2">
    <source>
        <dbReference type="Proteomes" id="UP000287394"/>
    </source>
</evidence>
<dbReference type="Gene3D" id="3.20.20.80">
    <property type="entry name" value="Glycosidases"/>
    <property type="match status" value="1"/>
</dbReference>
<sequence>MHAQLNGVKGVGLRILGLGLAALALGFGGAARAASPPGDVVGKVTVGYQGWFSAPGDGSPVNNWGHTNLETWPDMREYTAAYQTAYPNLGNGQPATNFSSYDQSTVNIHFNWMAQNGIDTAALQRFGNEIVPGSTLKAQRDGEATRVMNAAQTNGRKFYIMYDMSGGTTYLQSDWTNTIVNTLHLTSSSAYAKQNGKPVVCLWGLGYTWFGLSPTDGLSLVNWFKNQGCYVIGGVPGQWRTGTGDSRPDYATVYNTCNMVMAWAVGRVVDSTYQPWVSGDLAYCNANGMDYQPDAYPGTSFYNTNGPSSPKNQYPRNHGDFMWSQFAAMRNAGASSVYISMFDEMNEATSIFKCAEDSSMIPANNWFLTLDADGVHVSSDYYLRLTCDGGKMIKGQIPYQTAHPTPFTITGVTFYQDTLYGGGFGQALAKGSYTLAQLAAKGVPNDWASSVRIPPGWTVIMYSDDNFSGTSWTLTSDNSNFPGLSPNGNDVMSSCKIQ</sequence>
<dbReference type="SUPFAM" id="SSF49695">
    <property type="entry name" value="gamma-Crystallin-like"/>
    <property type="match status" value="1"/>
</dbReference>
<dbReference type="InterPro" id="IPR011024">
    <property type="entry name" value="G_crystallin-like"/>
</dbReference>
<dbReference type="AlphaFoldDB" id="A0A402D6A1"/>
<dbReference type="EMBL" id="AP025739">
    <property type="protein sequence ID" value="BDI32041.1"/>
    <property type="molecule type" value="Genomic_DNA"/>
</dbReference>
<dbReference type="RefSeq" id="WP_174721503.1">
    <property type="nucleotide sequence ID" value="NZ_AP025739.1"/>
</dbReference>
<organism evidence="1 2">
    <name type="scientific">Capsulimonas corticalis</name>
    <dbReference type="NCBI Taxonomy" id="2219043"/>
    <lineage>
        <taxon>Bacteria</taxon>
        <taxon>Bacillati</taxon>
        <taxon>Armatimonadota</taxon>
        <taxon>Armatimonadia</taxon>
        <taxon>Capsulimonadales</taxon>
        <taxon>Capsulimonadaceae</taxon>
        <taxon>Capsulimonas</taxon>
    </lineage>
</organism>
<reference evidence="1 2" key="1">
    <citation type="journal article" date="2019" name="Int. J. Syst. Evol. Microbiol.">
        <title>Capsulimonas corticalis gen. nov., sp. nov., an aerobic capsulated bacterium, of a novel bacterial order, Capsulimonadales ord. nov., of the class Armatimonadia of the phylum Armatimonadetes.</title>
        <authorList>
            <person name="Li J."/>
            <person name="Kudo C."/>
            <person name="Tonouchi A."/>
        </authorList>
    </citation>
    <scope>NUCLEOTIDE SEQUENCE [LARGE SCALE GENOMIC DNA]</scope>
    <source>
        <strain evidence="1 2">AX-7</strain>
    </source>
</reference>
<keyword evidence="2" id="KW-1185">Reference proteome</keyword>
<accession>A0A402D6A1</accession>
<dbReference type="Gene3D" id="2.60.20.10">
    <property type="entry name" value="Crystallins"/>
    <property type="match status" value="1"/>
</dbReference>
<evidence type="ECO:0000313" key="1">
    <source>
        <dbReference type="EMBL" id="BDI32041.1"/>
    </source>
</evidence>
<dbReference type="Proteomes" id="UP000287394">
    <property type="component" value="Chromosome"/>
</dbReference>
<dbReference type="KEGG" id="ccot:CCAX7_40920"/>
<gene>
    <name evidence="1" type="ORF">CCAX7_40920</name>
</gene>
<name>A0A402D6A1_9BACT</name>
<dbReference type="CDD" id="cd11576">
    <property type="entry name" value="GH99_GH71_like_2"/>
    <property type="match status" value="1"/>
</dbReference>
<protein>
    <submittedName>
        <fullName evidence="1">Lectin</fullName>
    </submittedName>
</protein>